<comment type="similarity">
    <text evidence="1">Belongs to the peptidase M20 family.</text>
</comment>
<dbReference type="AlphaFoldDB" id="A0A3M8KTY6"/>
<keyword evidence="2 5" id="KW-0378">Hydrolase</keyword>
<dbReference type="Proteomes" id="UP000279859">
    <property type="component" value="Unassembled WGS sequence"/>
</dbReference>
<dbReference type="Gene3D" id="3.30.70.360">
    <property type="match status" value="1"/>
</dbReference>
<dbReference type="SUPFAM" id="SSF55031">
    <property type="entry name" value="Bacterial exopeptidase dimerisation domain"/>
    <property type="match status" value="1"/>
</dbReference>
<gene>
    <name evidence="5" type="ORF">EEJ31_13455</name>
</gene>
<feature type="binding site" evidence="3">
    <location>
        <position position="96"/>
    </location>
    <ligand>
        <name>Zn(2+)</name>
        <dbReference type="ChEBI" id="CHEBI:29105"/>
        <label>2</label>
    </ligand>
</feature>
<dbReference type="Pfam" id="PF01546">
    <property type="entry name" value="Peptidase_M20"/>
    <property type="match status" value="1"/>
</dbReference>
<sequence length="424" mass="44750">MVQGAVASVRAEDVEVLIREFAAMTEPGPGVTRLAYSRLEREAHAVFARYMRELGLIVWTDAAGNTIAELAGQDESLPAIGTGSHLDSVPEGGSFDGVAGVVAALEVARLFVHGDVRNVHPMRFVVFAAEEGARFGQACTGSRIVAGLTTSSDVGTLVDNDGVVLADAMADVGIDPRRVEDAVWRRDDWAAFVELHIEQGSVLTEVGARVGIVDVISGSTRLRIDVTGRASHTGGTPMHRRADALAAAAQVILTAEEIANDAEHRGTRITVGRIEVGPGSITTIPGSAHLFVDVRDIDSDRQREAASQLIAAAYGVGEERGVGIQVEMLADASPAVLPLWVRSSIARSASGLGVDYRVMPSGASHDSQMVNHVCPAGMIFVPSQNHGISHAPEEFSRFDDLALGVDVLAASLLDLDARMQAESQ</sequence>
<dbReference type="InterPro" id="IPR036264">
    <property type="entry name" value="Bact_exopeptidase_dim_dom"/>
</dbReference>
<keyword evidence="3" id="KW-0479">Metal-binding</keyword>
<dbReference type="RefSeq" id="WP_123046816.1">
    <property type="nucleotide sequence ID" value="NZ_RDSR01000029.1"/>
</dbReference>
<keyword evidence="3" id="KW-0862">Zinc</keyword>
<proteinExistence type="inferred from homology"/>
<dbReference type="CDD" id="cd03884">
    <property type="entry name" value="M20_bAS"/>
    <property type="match status" value="1"/>
</dbReference>
<dbReference type="NCBIfam" id="TIGR01879">
    <property type="entry name" value="hydantase"/>
    <property type="match status" value="1"/>
</dbReference>
<dbReference type="Pfam" id="PF07687">
    <property type="entry name" value="M20_dimer"/>
    <property type="match status" value="1"/>
</dbReference>
<evidence type="ECO:0000256" key="3">
    <source>
        <dbReference type="PIRSR" id="PIRSR001235-1"/>
    </source>
</evidence>
<comment type="caution">
    <text evidence="5">The sequence shown here is derived from an EMBL/GenBank/DDBJ whole genome shotgun (WGS) entry which is preliminary data.</text>
</comment>
<comment type="cofactor">
    <cofactor evidence="3">
        <name>Zn(2+)</name>
        <dbReference type="ChEBI" id="CHEBI:29105"/>
    </cofactor>
    <text evidence="3">Binds 2 Zn(2+) ions per subunit.</text>
</comment>
<protein>
    <submittedName>
        <fullName evidence="5">Zn-dependent hydrolase</fullName>
    </submittedName>
</protein>
<keyword evidence="6" id="KW-1185">Reference proteome</keyword>
<feature type="binding site" evidence="3">
    <location>
        <position position="85"/>
    </location>
    <ligand>
        <name>Zn(2+)</name>
        <dbReference type="ChEBI" id="CHEBI:29105"/>
        <label>1</label>
    </ligand>
</feature>
<dbReference type="InterPro" id="IPR010158">
    <property type="entry name" value="Amidase_Cbmase"/>
</dbReference>
<accession>A0A3M8KTY6</accession>
<feature type="binding site" evidence="3">
    <location>
        <position position="390"/>
    </location>
    <ligand>
        <name>Zn(2+)</name>
        <dbReference type="ChEBI" id="CHEBI:29105"/>
        <label>2</label>
    </ligand>
</feature>
<dbReference type="Gene3D" id="3.40.630.10">
    <property type="entry name" value="Zn peptidases"/>
    <property type="match status" value="1"/>
</dbReference>
<evidence type="ECO:0000256" key="1">
    <source>
        <dbReference type="ARBA" id="ARBA00006153"/>
    </source>
</evidence>
<feature type="binding site" evidence="3">
    <location>
        <position position="131"/>
    </location>
    <ligand>
        <name>Zn(2+)</name>
        <dbReference type="ChEBI" id="CHEBI:29105"/>
        <label>2</label>
    </ligand>
</feature>
<dbReference type="GO" id="GO:0046872">
    <property type="term" value="F:metal ion binding"/>
    <property type="evidence" value="ECO:0007669"/>
    <property type="project" value="UniProtKB-KW"/>
</dbReference>
<evidence type="ECO:0000256" key="2">
    <source>
        <dbReference type="ARBA" id="ARBA00022801"/>
    </source>
</evidence>
<dbReference type="NCBIfam" id="NF006771">
    <property type="entry name" value="PRK09290.1-5"/>
    <property type="match status" value="1"/>
</dbReference>
<dbReference type="SUPFAM" id="SSF53187">
    <property type="entry name" value="Zn-dependent exopeptidases"/>
    <property type="match status" value="1"/>
</dbReference>
<dbReference type="PANTHER" id="PTHR32494:SF5">
    <property type="entry name" value="ALLANTOATE AMIDOHYDROLASE"/>
    <property type="match status" value="1"/>
</dbReference>
<dbReference type="InterPro" id="IPR002933">
    <property type="entry name" value="Peptidase_M20"/>
</dbReference>
<dbReference type="InterPro" id="IPR011650">
    <property type="entry name" value="Peptidase_M20_dimer"/>
</dbReference>
<evidence type="ECO:0000313" key="5">
    <source>
        <dbReference type="EMBL" id="RNE56525.1"/>
    </source>
</evidence>
<name>A0A3M8KTY6_9MICO</name>
<organism evidence="5 6">
    <name type="scientific">Cryobacterium tepidiphilum</name>
    <dbReference type="NCBI Taxonomy" id="2486026"/>
    <lineage>
        <taxon>Bacteria</taxon>
        <taxon>Bacillati</taxon>
        <taxon>Actinomycetota</taxon>
        <taxon>Actinomycetes</taxon>
        <taxon>Micrococcales</taxon>
        <taxon>Microbacteriaceae</taxon>
        <taxon>Cryobacterium</taxon>
    </lineage>
</organism>
<dbReference type="GO" id="GO:0016813">
    <property type="term" value="F:hydrolase activity, acting on carbon-nitrogen (but not peptide) bonds, in linear amidines"/>
    <property type="evidence" value="ECO:0007669"/>
    <property type="project" value="InterPro"/>
</dbReference>
<dbReference type="EMBL" id="RDSR01000029">
    <property type="protein sequence ID" value="RNE56525.1"/>
    <property type="molecule type" value="Genomic_DNA"/>
</dbReference>
<dbReference type="PANTHER" id="PTHR32494">
    <property type="entry name" value="ALLANTOATE DEIMINASE-RELATED"/>
    <property type="match status" value="1"/>
</dbReference>
<dbReference type="OrthoDB" id="9808195at2"/>
<evidence type="ECO:0000313" key="6">
    <source>
        <dbReference type="Proteomes" id="UP000279859"/>
    </source>
</evidence>
<feature type="binding site" evidence="3">
    <location>
        <position position="96"/>
    </location>
    <ligand>
        <name>Zn(2+)</name>
        <dbReference type="ChEBI" id="CHEBI:29105"/>
        <label>1</label>
    </ligand>
</feature>
<evidence type="ECO:0000259" key="4">
    <source>
        <dbReference type="Pfam" id="PF07687"/>
    </source>
</evidence>
<dbReference type="PIRSF" id="PIRSF001235">
    <property type="entry name" value="Amidase_carbamoylase"/>
    <property type="match status" value="1"/>
</dbReference>
<reference evidence="5 6" key="1">
    <citation type="submission" date="2018-11" db="EMBL/GenBank/DDBJ databases">
        <title>Cryobacterium sp. nov., isolated from rhizosphere soil of lettuce.</title>
        <authorList>
            <person name="Wang Y."/>
        </authorList>
    </citation>
    <scope>NUCLEOTIDE SEQUENCE [LARGE SCALE GENOMIC DNA]</scope>
    <source>
        <strain evidence="5 6">NEAU-85</strain>
    </source>
</reference>
<feature type="binding site" evidence="3">
    <location>
        <position position="196"/>
    </location>
    <ligand>
        <name>Zn(2+)</name>
        <dbReference type="ChEBI" id="CHEBI:29105"/>
        <label>1</label>
    </ligand>
</feature>
<feature type="domain" description="Peptidase M20 dimerisation" evidence="4">
    <location>
        <begin position="218"/>
        <end position="310"/>
    </location>
</feature>